<gene>
    <name evidence="1" type="ORF">P5673_014176</name>
</gene>
<evidence type="ECO:0000313" key="1">
    <source>
        <dbReference type="EMBL" id="KAK2562509.1"/>
    </source>
</evidence>
<reference evidence="1" key="1">
    <citation type="journal article" date="2023" name="G3 (Bethesda)">
        <title>Whole genome assembly and annotation of the endangered Caribbean coral Acropora cervicornis.</title>
        <authorList>
            <person name="Selwyn J.D."/>
            <person name="Vollmer S.V."/>
        </authorList>
    </citation>
    <scope>NUCLEOTIDE SEQUENCE</scope>
    <source>
        <strain evidence="1">K2</strain>
    </source>
</reference>
<name>A0AAD9QJV1_ACRCE</name>
<proteinExistence type="predicted"/>
<dbReference type="Proteomes" id="UP001249851">
    <property type="component" value="Unassembled WGS sequence"/>
</dbReference>
<evidence type="ECO:0000313" key="2">
    <source>
        <dbReference type="Proteomes" id="UP001249851"/>
    </source>
</evidence>
<comment type="caution">
    <text evidence="1">The sequence shown here is derived from an EMBL/GenBank/DDBJ whole genome shotgun (WGS) entry which is preliminary data.</text>
</comment>
<dbReference type="AlphaFoldDB" id="A0AAD9QJV1"/>
<keyword evidence="2" id="KW-1185">Reference proteome</keyword>
<protein>
    <submittedName>
        <fullName evidence="1">Uncharacterized protein</fullName>
    </submittedName>
</protein>
<organism evidence="1 2">
    <name type="scientific">Acropora cervicornis</name>
    <name type="common">Staghorn coral</name>
    <dbReference type="NCBI Taxonomy" id="6130"/>
    <lineage>
        <taxon>Eukaryota</taxon>
        <taxon>Metazoa</taxon>
        <taxon>Cnidaria</taxon>
        <taxon>Anthozoa</taxon>
        <taxon>Hexacorallia</taxon>
        <taxon>Scleractinia</taxon>
        <taxon>Astrocoeniina</taxon>
        <taxon>Acroporidae</taxon>
        <taxon>Acropora</taxon>
    </lineage>
</organism>
<dbReference type="EMBL" id="JARQWQ010000028">
    <property type="protein sequence ID" value="KAK2562509.1"/>
    <property type="molecule type" value="Genomic_DNA"/>
</dbReference>
<reference evidence="1" key="2">
    <citation type="journal article" date="2023" name="Science">
        <title>Genomic signatures of disease resistance in endangered staghorn corals.</title>
        <authorList>
            <person name="Vollmer S.V."/>
            <person name="Selwyn J.D."/>
            <person name="Despard B.A."/>
            <person name="Roesel C.L."/>
        </authorList>
    </citation>
    <scope>NUCLEOTIDE SEQUENCE</scope>
    <source>
        <strain evidence="1">K2</strain>
    </source>
</reference>
<accession>A0AAD9QJV1</accession>
<sequence>METILKQQLTFKQEKDNKHHRFAGGLELPIAVTVKWDDKNAIDILCKKVSYPLREDDRYTDESEDILNLILNDDVSTNSDGDVKEL</sequence>